<evidence type="ECO:0000313" key="2">
    <source>
        <dbReference type="EMBL" id="KAF6748057.1"/>
    </source>
</evidence>
<dbReference type="Proteomes" id="UP000521943">
    <property type="component" value="Unassembled WGS sequence"/>
</dbReference>
<evidence type="ECO:0000313" key="3">
    <source>
        <dbReference type="Proteomes" id="UP000521943"/>
    </source>
</evidence>
<proteinExistence type="predicted"/>
<dbReference type="EMBL" id="JACGCI010000075">
    <property type="protein sequence ID" value="KAF6748057.1"/>
    <property type="molecule type" value="Genomic_DNA"/>
</dbReference>
<evidence type="ECO:0000256" key="1">
    <source>
        <dbReference type="SAM" id="MobiDB-lite"/>
    </source>
</evidence>
<gene>
    <name evidence="2" type="ORF">DFP72DRAFT_918000</name>
</gene>
<name>A0A8H6HKJ5_9AGAR</name>
<keyword evidence="3" id="KW-1185">Reference proteome</keyword>
<protein>
    <submittedName>
        <fullName evidence="2">Uncharacterized protein</fullName>
    </submittedName>
</protein>
<sequence length="185" mass="20924">MSVPNETLAAAEYLPAQSTHHCSRWCKRTWIGQPAIRRAVQVGLAPEGCAQDAGRGSDNGNLNAPDSRRRDAWTRPQNLVPSRLYRRSSALQPIQNDFGHGPLLRQLVRFRRPASQVPVAQAQELPQRGRYPINRLQVIRASSRRRPPFTSTEPVKVAVSCESRRVFVALLKREKERLELLESSK</sequence>
<accession>A0A8H6HKJ5</accession>
<organism evidence="2 3">
    <name type="scientific">Ephemerocybe angulata</name>
    <dbReference type="NCBI Taxonomy" id="980116"/>
    <lineage>
        <taxon>Eukaryota</taxon>
        <taxon>Fungi</taxon>
        <taxon>Dikarya</taxon>
        <taxon>Basidiomycota</taxon>
        <taxon>Agaricomycotina</taxon>
        <taxon>Agaricomycetes</taxon>
        <taxon>Agaricomycetidae</taxon>
        <taxon>Agaricales</taxon>
        <taxon>Agaricineae</taxon>
        <taxon>Psathyrellaceae</taxon>
        <taxon>Ephemerocybe</taxon>
    </lineage>
</organism>
<dbReference type="AlphaFoldDB" id="A0A8H6HKJ5"/>
<feature type="region of interest" description="Disordered" evidence="1">
    <location>
        <begin position="48"/>
        <end position="76"/>
    </location>
</feature>
<reference evidence="2 3" key="1">
    <citation type="submission" date="2020-07" db="EMBL/GenBank/DDBJ databases">
        <title>Comparative genomics of pyrophilous fungi reveals a link between fire events and developmental genes.</title>
        <authorList>
            <consortium name="DOE Joint Genome Institute"/>
            <person name="Steindorff A.S."/>
            <person name="Carver A."/>
            <person name="Calhoun S."/>
            <person name="Stillman K."/>
            <person name="Liu H."/>
            <person name="Lipzen A."/>
            <person name="Pangilinan J."/>
            <person name="Labutti K."/>
            <person name="Bruns T.D."/>
            <person name="Grigoriev I.V."/>
        </authorList>
    </citation>
    <scope>NUCLEOTIDE SEQUENCE [LARGE SCALE GENOMIC DNA]</scope>
    <source>
        <strain evidence="2 3">CBS 144469</strain>
    </source>
</reference>
<comment type="caution">
    <text evidence="2">The sequence shown here is derived from an EMBL/GenBank/DDBJ whole genome shotgun (WGS) entry which is preliminary data.</text>
</comment>